<reference evidence="2 3" key="1">
    <citation type="submission" date="2022-05" db="EMBL/GenBank/DDBJ databases">
        <authorList>
            <person name="Friedrich I."/>
            <person name="Poehlein A."/>
            <person name="Schneider D."/>
            <person name="Hertel R."/>
            <person name="Daniel R."/>
        </authorList>
    </citation>
    <scope>NUCLEOTIDE SEQUENCE [LARGE SCALE GENOMIC DNA]</scope>
</reference>
<organism evidence="2 3">
    <name type="scientific">Brevundimonas phage vB_BpoS-Domovoi</name>
    <dbReference type="NCBI Taxonomy" id="2948598"/>
    <lineage>
        <taxon>Viruses</taxon>
        <taxon>Duplodnaviria</taxon>
        <taxon>Heunggongvirae</taxon>
        <taxon>Uroviricota</taxon>
        <taxon>Caudoviricetes</taxon>
        <taxon>Jeanschmidtviridae</taxon>
        <taxon>Marchewkavirus</taxon>
        <taxon>Marchewkavirus domovoi</taxon>
    </lineage>
</organism>
<evidence type="ECO:0000313" key="2">
    <source>
        <dbReference type="EMBL" id="USN15017.1"/>
    </source>
</evidence>
<dbReference type="Proteomes" id="UP001057221">
    <property type="component" value="Segment"/>
</dbReference>
<evidence type="ECO:0000313" key="3">
    <source>
        <dbReference type="Proteomes" id="UP001057221"/>
    </source>
</evidence>
<gene>
    <name evidence="2" type="ORF">DOMOVOI_05670</name>
</gene>
<protein>
    <submittedName>
        <fullName evidence="2">Uncharacterized protein</fullName>
    </submittedName>
</protein>
<keyword evidence="3" id="KW-1185">Reference proteome</keyword>
<proteinExistence type="predicted"/>
<accession>A0A9E7MS07</accession>
<name>A0A9E7MS07_9CAUD</name>
<dbReference type="EMBL" id="ON529855">
    <property type="protein sequence ID" value="USN15017.1"/>
    <property type="molecule type" value="Genomic_DNA"/>
</dbReference>
<evidence type="ECO:0000256" key="1">
    <source>
        <dbReference type="SAM" id="MobiDB-lite"/>
    </source>
</evidence>
<feature type="region of interest" description="Disordered" evidence="1">
    <location>
        <begin position="1"/>
        <end position="32"/>
    </location>
</feature>
<sequence>MSSQTDKFRTGPGAAGAPQQLRPAGSVSFGKLPEAEDTLTATALPAHLTTVGMTNTEIKACVGLARVMEASGAGWVTETQWRSFADRDLAAHRVRGFRIPELVAKGAVEEASALFHAARNGQEAAPLPIYRINPNP</sequence>